<comment type="catalytic activity">
    <reaction evidence="12">
        <text>ssDNA + n NTP = ssDNA/pppN(pN)n-1 hybrid + (n-1) diphosphate.</text>
        <dbReference type="EC" id="2.7.7.101"/>
    </reaction>
</comment>
<sequence length="585" mass="66611">MSIPRSFVEQLLQQCDLEELVGRYALVKRAGRNLKCLCPFHREKTPSFVIYPENQSFYCFGCGVGGDAISFVMKAENLDYPDAIRFLAQMQGMTVPEEGQDDQALRLRNRVLEINRLAARYFFDNLSKPEGRPGLEYLKSRQLRPGTIRHFGLGYALPGWDNLKNYLLNRGYTEQELVAADVVKRGKKGGLYDSFRNRVMFPIIDIRGNVIAFGGRVLDDSKPKYLNTNDTVVYKKSRSLFAFGFAKAAGKRKLILTEGYMDTIAVHAAGFENAVATCGTALTAEQARMMAGIADEIIIAYDSDGPGQTATRRAMNILSQAGLTSRVLKMEGAKDPDEYIKKFGAARFGVLLEQSENVMDYQLEELLRQYDITTSNGKIEYLRRSAALLAEVERQDEREIYLNRIAKQLDLGVDTVRSSVEAARNNRSRRQQQQLFRKVAGSQAVNRDPVNPEKARFPKQVRAEEEIIAYLMEFPAEIPKTEEKLPPEYFVSAFNRRVYQRLLEGYHQGETIGLGLFHQTFDSEQCSSIARMMAQGKQLTLSQEQLEGCIQTLREYRDRLSGEDIRQLTARQLEQLRREKAQKRR</sequence>
<keyword evidence="3 12" id="KW-0808">Transferase</keyword>
<evidence type="ECO:0000256" key="5">
    <source>
        <dbReference type="ARBA" id="ARBA00022705"/>
    </source>
</evidence>
<dbReference type="HAMAP" id="MF_00974">
    <property type="entry name" value="DNA_primase_DnaG"/>
    <property type="match status" value="1"/>
</dbReference>
<comment type="similarity">
    <text evidence="12 13">Belongs to the DnaG primase family.</text>
</comment>
<dbReference type="InterPro" id="IPR036185">
    <property type="entry name" value="DNA_heli_DnaB-like_N_sf"/>
</dbReference>
<dbReference type="Pfam" id="PF01807">
    <property type="entry name" value="Zn_ribbon_DnaG"/>
    <property type="match status" value="1"/>
</dbReference>
<dbReference type="GO" id="GO:0008270">
    <property type="term" value="F:zinc ion binding"/>
    <property type="evidence" value="ECO:0007669"/>
    <property type="project" value="UniProtKB-UniRule"/>
</dbReference>
<dbReference type="Pfam" id="PF10410">
    <property type="entry name" value="DnaB_bind"/>
    <property type="match status" value="1"/>
</dbReference>
<comment type="function">
    <text evidence="12 13">RNA polymerase that catalyzes the synthesis of short RNA molecules used as primers for DNA polymerase during DNA replication.</text>
</comment>
<evidence type="ECO:0000256" key="13">
    <source>
        <dbReference type="PIRNR" id="PIRNR002811"/>
    </source>
</evidence>
<comment type="domain">
    <text evidence="12">Contains an N-terminal zinc-binding domain, a central core domain that contains the primase activity, and a C-terminal DnaB-binding domain.</text>
</comment>
<dbReference type="SUPFAM" id="SSF57783">
    <property type="entry name" value="Zinc beta-ribbon"/>
    <property type="match status" value="1"/>
</dbReference>
<keyword evidence="5 12" id="KW-0235">DNA replication</keyword>
<proteinExistence type="inferred from homology"/>
<comment type="subunit">
    <text evidence="12">Monomer. Interacts with DnaB.</text>
</comment>
<reference evidence="16" key="2">
    <citation type="journal article" date="2021" name="PeerJ">
        <title>Extensive microbial diversity within the chicken gut microbiome revealed by metagenomics and culture.</title>
        <authorList>
            <person name="Gilroy R."/>
            <person name="Ravi A."/>
            <person name="Getino M."/>
            <person name="Pursley I."/>
            <person name="Horton D.L."/>
            <person name="Alikhan N.F."/>
            <person name="Baker D."/>
            <person name="Gharbi K."/>
            <person name="Hall N."/>
            <person name="Watson M."/>
            <person name="Adriaenssens E.M."/>
            <person name="Foster-Nyarko E."/>
            <person name="Jarju S."/>
            <person name="Secka A."/>
            <person name="Antonio M."/>
            <person name="Oren A."/>
            <person name="Chaudhuri R.R."/>
            <person name="La Ragione R."/>
            <person name="Hildebrand F."/>
            <person name="Pallen M.J."/>
        </authorList>
    </citation>
    <scope>NUCLEOTIDE SEQUENCE</scope>
    <source>
        <strain evidence="16">4509</strain>
    </source>
</reference>
<dbReference type="PANTHER" id="PTHR30313:SF2">
    <property type="entry name" value="DNA PRIMASE"/>
    <property type="match status" value="1"/>
</dbReference>
<organism evidence="16 17">
    <name type="scientific">Candidatus Egerieicola faecale</name>
    <dbReference type="NCBI Taxonomy" id="2840774"/>
    <lineage>
        <taxon>Bacteria</taxon>
        <taxon>Bacillati</taxon>
        <taxon>Bacillota</taxon>
        <taxon>Clostridia</taxon>
        <taxon>Eubacteriales</taxon>
        <taxon>Oscillospiraceae</taxon>
        <taxon>Oscillospiraceae incertae sedis</taxon>
        <taxon>Candidatus Egerieicola</taxon>
    </lineage>
</organism>
<feature type="zinc finger region" description="CHC2-type" evidence="12 14">
    <location>
        <begin position="38"/>
        <end position="62"/>
    </location>
</feature>
<evidence type="ECO:0000256" key="10">
    <source>
        <dbReference type="ARBA" id="ARBA00023125"/>
    </source>
</evidence>
<keyword evidence="7 12" id="KW-0863">Zinc-finger</keyword>
<dbReference type="PANTHER" id="PTHR30313">
    <property type="entry name" value="DNA PRIMASE"/>
    <property type="match status" value="1"/>
</dbReference>
<reference evidence="16" key="1">
    <citation type="submission" date="2020-10" db="EMBL/GenBank/DDBJ databases">
        <authorList>
            <person name="Gilroy R."/>
        </authorList>
    </citation>
    <scope>NUCLEOTIDE SEQUENCE</scope>
    <source>
        <strain evidence="16">4509</strain>
    </source>
</reference>
<evidence type="ECO:0000256" key="2">
    <source>
        <dbReference type="ARBA" id="ARBA00022515"/>
    </source>
</evidence>
<comment type="cofactor">
    <cofactor evidence="12 13 14">
        <name>Zn(2+)</name>
        <dbReference type="ChEBI" id="CHEBI:29105"/>
    </cofactor>
    <text evidence="12 13 14">Binds 1 zinc ion per monomer.</text>
</comment>
<evidence type="ECO:0000256" key="12">
    <source>
        <dbReference type="HAMAP-Rule" id="MF_00974"/>
    </source>
</evidence>
<dbReference type="InterPro" id="IPR013264">
    <property type="entry name" value="DNAG_N"/>
</dbReference>
<dbReference type="GO" id="GO:0003677">
    <property type="term" value="F:DNA binding"/>
    <property type="evidence" value="ECO:0007669"/>
    <property type="project" value="UniProtKB-KW"/>
</dbReference>
<dbReference type="InterPro" id="IPR006295">
    <property type="entry name" value="DNA_primase_DnaG"/>
</dbReference>
<evidence type="ECO:0000256" key="7">
    <source>
        <dbReference type="ARBA" id="ARBA00022771"/>
    </source>
</evidence>
<keyword evidence="2 12" id="KW-0639">Primosome</keyword>
<dbReference type="Gene3D" id="3.40.1360.10">
    <property type="match status" value="1"/>
</dbReference>
<dbReference type="FunFam" id="3.90.580.10:FF:000001">
    <property type="entry name" value="DNA primase"/>
    <property type="match status" value="1"/>
</dbReference>
<evidence type="ECO:0000256" key="3">
    <source>
        <dbReference type="ARBA" id="ARBA00022679"/>
    </source>
</evidence>
<dbReference type="AlphaFoldDB" id="A0A9D1IQT9"/>
<dbReference type="Gene3D" id="3.90.580.10">
    <property type="entry name" value="Zinc finger, CHC2-type domain"/>
    <property type="match status" value="1"/>
</dbReference>
<dbReference type="SUPFAM" id="SSF56731">
    <property type="entry name" value="DNA primase core"/>
    <property type="match status" value="1"/>
</dbReference>
<evidence type="ECO:0000256" key="1">
    <source>
        <dbReference type="ARBA" id="ARBA00022478"/>
    </source>
</evidence>
<evidence type="ECO:0000256" key="4">
    <source>
        <dbReference type="ARBA" id="ARBA00022695"/>
    </source>
</evidence>
<dbReference type="EC" id="2.7.7.101" evidence="12"/>
<dbReference type="Pfam" id="PF08275">
    <property type="entry name" value="DNAG_N"/>
    <property type="match status" value="1"/>
</dbReference>
<dbReference type="Gene3D" id="3.90.980.10">
    <property type="entry name" value="DNA primase, catalytic core, N-terminal domain"/>
    <property type="match status" value="1"/>
</dbReference>
<keyword evidence="1 12" id="KW-0240">DNA-directed RNA polymerase</keyword>
<dbReference type="InterPro" id="IPR019475">
    <property type="entry name" value="DNA_primase_DnaB-bd"/>
</dbReference>
<dbReference type="GO" id="GO:0000428">
    <property type="term" value="C:DNA-directed RNA polymerase complex"/>
    <property type="evidence" value="ECO:0007669"/>
    <property type="project" value="UniProtKB-KW"/>
</dbReference>
<dbReference type="GO" id="GO:0003678">
    <property type="term" value="F:DNA helicase activity"/>
    <property type="evidence" value="ECO:0007669"/>
    <property type="project" value="InterPro"/>
</dbReference>
<dbReference type="GO" id="GO:0006269">
    <property type="term" value="P:DNA replication, synthesis of primer"/>
    <property type="evidence" value="ECO:0007669"/>
    <property type="project" value="UniProtKB-UniRule"/>
</dbReference>
<dbReference type="EMBL" id="DVMX01000045">
    <property type="protein sequence ID" value="HIU41415.1"/>
    <property type="molecule type" value="Genomic_DNA"/>
</dbReference>
<evidence type="ECO:0000256" key="6">
    <source>
        <dbReference type="ARBA" id="ARBA00022723"/>
    </source>
</evidence>
<dbReference type="GO" id="GO:0003899">
    <property type="term" value="F:DNA-directed RNA polymerase activity"/>
    <property type="evidence" value="ECO:0007669"/>
    <property type="project" value="UniProtKB-UniRule"/>
</dbReference>
<dbReference type="SUPFAM" id="SSF48024">
    <property type="entry name" value="N-terminal domain of DnaB helicase"/>
    <property type="match status" value="1"/>
</dbReference>
<dbReference type="SMART" id="SM00493">
    <property type="entry name" value="TOPRIM"/>
    <property type="match status" value="1"/>
</dbReference>
<dbReference type="NCBIfam" id="TIGR01391">
    <property type="entry name" value="dnaG"/>
    <property type="match status" value="1"/>
</dbReference>
<gene>
    <name evidence="12" type="primary">dnaG</name>
    <name evidence="16" type="ORF">IAD19_02560</name>
</gene>
<dbReference type="Pfam" id="PF13155">
    <property type="entry name" value="Toprim_2"/>
    <property type="match status" value="1"/>
</dbReference>
<dbReference type="FunFam" id="3.90.980.10:FF:000001">
    <property type="entry name" value="DNA primase"/>
    <property type="match status" value="1"/>
</dbReference>
<dbReference type="PROSITE" id="PS50880">
    <property type="entry name" value="TOPRIM"/>
    <property type="match status" value="1"/>
</dbReference>
<keyword evidence="10 12" id="KW-0238">DNA-binding</keyword>
<keyword evidence="6 12" id="KW-0479">Metal-binding</keyword>
<evidence type="ECO:0000256" key="8">
    <source>
        <dbReference type="ARBA" id="ARBA00022833"/>
    </source>
</evidence>
<dbReference type="InterPro" id="IPR016136">
    <property type="entry name" value="DNA_helicase_N/primase_C"/>
</dbReference>
<keyword evidence="11 12" id="KW-0804">Transcription</keyword>
<evidence type="ECO:0000259" key="15">
    <source>
        <dbReference type="PROSITE" id="PS50880"/>
    </source>
</evidence>
<dbReference type="InterPro" id="IPR030846">
    <property type="entry name" value="DnaG_bac"/>
</dbReference>
<dbReference type="Gene3D" id="1.10.860.10">
    <property type="entry name" value="DNAb Helicase, Chain A"/>
    <property type="match status" value="1"/>
</dbReference>
<protein>
    <recommendedName>
        <fullName evidence="12 13">DNA primase</fullName>
        <ecNumber evidence="12">2.7.7.101</ecNumber>
    </recommendedName>
</protein>
<dbReference type="PIRSF" id="PIRSF002811">
    <property type="entry name" value="DnaG"/>
    <property type="match status" value="1"/>
</dbReference>
<dbReference type="InterPro" id="IPR006171">
    <property type="entry name" value="TOPRIM_dom"/>
</dbReference>
<dbReference type="GO" id="GO:0005737">
    <property type="term" value="C:cytoplasm"/>
    <property type="evidence" value="ECO:0007669"/>
    <property type="project" value="TreeGrafter"/>
</dbReference>
<evidence type="ECO:0000313" key="16">
    <source>
        <dbReference type="EMBL" id="HIU41415.1"/>
    </source>
</evidence>
<dbReference type="InterPro" id="IPR034151">
    <property type="entry name" value="TOPRIM_DnaG_bac"/>
</dbReference>
<dbReference type="CDD" id="cd03364">
    <property type="entry name" value="TOPRIM_DnaG_primases"/>
    <property type="match status" value="1"/>
</dbReference>
<evidence type="ECO:0000313" key="17">
    <source>
        <dbReference type="Proteomes" id="UP000824082"/>
    </source>
</evidence>
<evidence type="ECO:0000256" key="9">
    <source>
        <dbReference type="ARBA" id="ARBA00022842"/>
    </source>
</evidence>
<keyword evidence="9" id="KW-0460">Magnesium</keyword>
<name>A0A9D1IQT9_9FIRM</name>
<dbReference type="InterPro" id="IPR002694">
    <property type="entry name" value="Znf_CHC2"/>
</dbReference>
<feature type="domain" description="Toprim" evidence="15">
    <location>
        <begin position="252"/>
        <end position="336"/>
    </location>
</feature>
<dbReference type="GO" id="GO:1990077">
    <property type="term" value="C:primosome complex"/>
    <property type="evidence" value="ECO:0007669"/>
    <property type="project" value="UniProtKB-KW"/>
</dbReference>
<dbReference type="InterPro" id="IPR036977">
    <property type="entry name" value="DNA_primase_Znf_CHC2"/>
</dbReference>
<dbReference type="InterPro" id="IPR037068">
    <property type="entry name" value="DNA_primase_core_N_sf"/>
</dbReference>
<accession>A0A9D1IQT9</accession>
<dbReference type="SMART" id="SM00400">
    <property type="entry name" value="ZnF_CHCC"/>
    <property type="match status" value="1"/>
</dbReference>
<comment type="caution">
    <text evidence="16">The sequence shown here is derived from an EMBL/GenBank/DDBJ whole genome shotgun (WGS) entry which is preliminary data.</text>
</comment>
<dbReference type="GO" id="GO:0005524">
    <property type="term" value="F:ATP binding"/>
    <property type="evidence" value="ECO:0007669"/>
    <property type="project" value="InterPro"/>
</dbReference>
<keyword evidence="8 12" id="KW-0862">Zinc</keyword>
<dbReference type="Proteomes" id="UP000824082">
    <property type="component" value="Unassembled WGS sequence"/>
</dbReference>
<dbReference type="InterPro" id="IPR050219">
    <property type="entry name" value="DnaG_primase"/>
</dbReference>
<evidence type="ECO:0000256" key="14">
    <source>
        <dbReference type="PIRSR" id="PIRSR002811-1"/>
    </source>
</evidence>
<evidence type="ECO:0000256" key="11">
    <source>
        <dbReference type="ARBA" id="ARBA00023163"/>
    </source>
</evidence>
<keyword evidence="4 12" id="KW-0548">Nucleotidyltransferase</keyword>